<protein>
    <submittedName>
        <fullName evidence="1">Uncharacterized protein</fullName>
    </submittedName>
</protein>
<gene>
    <name evidence="1" type="ORF">ELAC_0341</name>
</gene>
<keyword evidence="2" id="KW-1185">Reference proteome</keyword>
<proteinExistence type="predicted"/>
<reference evidence="2" key="1">
    <citation type="submission" date="2015-06" db="EMBL/GenBank/DDBJ databases">
        <authorList>
            <person name="Bertelli C."/>
        </authorList>
    </citation>
    <scope>NUCLEOTIDE SEQUENCE [LARGE SCALE GENOMIC DNA]</scope>
    <source>
        <strain evidence="2">CRIB-30</strain>
    </source>
</reference>
<dbReference type="EMBL" id="CWGJ01000006">
    <property type="protein sequence ID" value="CRX37702.1"/>
    <property type="molecule type" value="Genomic_DNA"/>
</dbReference>
<evidence type="ECO:0000313" key="2">
    <source>
        <dbReference type="Proteomes" id="UP000220251"/>
    </source>
</evidence>
<accession>A0A0H5DNE3</accession>
<organism evidence="1 2">
    <name type="scientific">Estrella lausannensis</name>
    <dbReference type="NCBI Taxonomy" id="483423"/>
    <lineage>
        <taxon>Bacteria</taxon>
        <taxon>Pseudomonadati</taxon>
        <taxon>Chlamydiota</taxon>
        <taxon>Chlamydiia</taxon>
        <taxon>Parachlamydiales</taxon>
        <taxon>Candidatus Criblamydiaceae</taxon>
        <taxon>Estrella</taxon>
    </lineage>
</organism>
<name>A0A0H5DNE3_9BACT</name>
<dbReference type="AlphaFoldDB" id="A0A0H5DNE3"/>
<sequence>MQKHRCLMKTIAHVRTSNDLIHYRLDDKGKLGSLRKIRTETYQDALKIIQIEDLKKENHLNTKQTNPHE</sequence>
<dbReference type="Proteomes" id="UP000220251">
    <property type="component" value="Unassembled WGS sequence"/>
</dbReference>
<evidence type="ECO:0000313" key="1">
    <source>
        <dbReference type="EMBL" id="CRX37702.1"/>
    </source>
</evidence>